<gene>
    <name evidence="3" type="ORF">Mal4_00990</name>
</gene>
<dbReference type="RefSeq" id="WP_197443955.1">
    <property type="nucleotide sequence ID" value="NZ_CP036275.1"/>
</dbReference>
<keyword evidence="2" id="KW-0732">Signal</keyword>
<feature type="signal peptide" evidence="2">
    <location>
        <begin position="1"/>
        <end position="23"/>
    </location>
</feature>
<evidence type="ECO:0000313" key="3">
    <source>
        <dbReference type="EMBL" id="QDU35817.1"/>
    </source>
</evidence>
<keyword evidence="1" id="KW-0472">Membrane</keyword>
<evidence type="ECO:0008006" key="5">
    <source>
        <dbReference type="Google" id="ProtNLM"/>
    </source>
</evidence>
<reference evidence="3 4" key="1">
    <citation type="submission" date="2019-02" db="EMBL/GenBank/DDBJ databases">
        <title>Deep-cultivation of Planctomycetes and their phenomic and genomic characterization uncovers novel biology.</title>
        <authorList>
            <person name="Wiegand S."/>
            <person name="Jogler M."/>
            <person name="Boedeker C."/>
            <person name="Pinto D."/>
            <person name="Vollmers J."/>
            <person name="Rivas-Marin E."/>
            <person name="Kohn T."/>
            <person name="Peeters S.H."/>
            <person name="Heuer A."/>
            <person name="Rast P."/>
            <person name="Oberbeckmann S."/>
            <person name="Bunk B."/>
            <person name="Jeske O."/>
            <person name="Meyerdierks A."/>
            <person name="Storesund J.E."/>
            <person name="Kallscheuer N."/>
            <person name="Luecker S."/>
            <person name="Lage O.M."/>
            <person name="Pohl T."/>
            <person name="Merkel B.J."/>
            <person name="Hornburger P."/>
            <person name="Mueller R.-W."/>
            <person name="Bruemmer F."/>
            <person name="Labrenz M."/>
            <person name="Spormann A.M."/>
            <person name="Op den Camp H."/>
            <person name="Overmann J."/>
            <person name="Amann R."/>
            <person name="Jetten M.S.M."/>
            <person name="Mascher T."/>
            <person name="Medema M.H."/>
            <person name="Devos D.P."/>
            <person name="Kaster A.-K."/>
            <person name="Ovreas L."/>
            <person name="Rohde M."/>
            <person name="Galperin M.Y."/>
            <person name="Jogler C."/>
        </authorList>
    </citation>
    <scope>NUCLEOTIDE SEQUENCE [LARGE SCALE GENOMIC DNA]</scope>
    <source>
        <strain evidence="3 4">Mal4</strain>
    </source>
</reference>
<accession>A0A517Z006</accession>
<feature type="transmembrane region" description="Helical" evidence="1">
    <location>
        <begin position="337"/>
        <end position="361"/>
    </location>
</feature>
<organism evidence="3 4">
    <name type="scientific">Maioricimonas rarisocia</name>
    <dbReference type="NCBI Taxonomy" id="2528026"/>
    <lineage>
        <taxon>Bacteria</taxon>
        <taxon>Pseudomonadati</taxon>
        <taxon>Planctomycetota</taxon>
        <taxon>Planctomycetia</taxon>
        <taxon>Planctomycetales</taxon>
        <taxon>Planctomycetaceae</taxon>
        <taxon>Maioricimonas</taxon>
    </lineage>
</organism>
<feature type="chain" id="PRO_5022171134" description="Glycosyltransferase RgtA/B/C/D-like domain-containing protein" evidence="2">
    <location>
        <begin position="24"/>
        <end position="606"/>
    </location>
</feature>
<proteinExistence type="predicted"/>
<dbReference type="EMBL" id="CP036275">
    <property type="protein sequence ID" value="QDU35817.1"/>
    <property type="molecule type" value="Genomic_DNA"/>
</dbReference>
<feature type="transmembrane region" description="Helical" evidence="1">
    <location>
        <begin position="131"/>
        <end position="153"/>
    </location>
</feature>
<keyword evidence="1" id="KW-0812">Transmembrane</keyword>
<dbReference type="AlphaFoldDB" id="A0A517Z006"/>
<evidence type="ECO:0000256" key="2">
    <source>
        <dbReference type="SAM" id="SignalP"/>
    </source>
</evidence>
<dbReference type="Proteomes" id="UP000320496">
    <property type="component" value="Chromosome"/>
</dbReference>
<evidence type="ECO:0000313" key="4">
    <source>
        <dbReference type="Proteomes" id="UP000320496"/>
    </source>
</evidence>
<evidence type="ECO:0000256" key="1">
    <source>
        <dbReference type="SAM" id="Phobius"/>
    </source>
</evidence>
<name>A0A517Z006_9PLAN</name>
<feature type="transmembrane region" description="Helical" evidence="1">
    <location>
        <begin position="373"/>
        <end position="393"/>
    </location>
</feature>
<sequence length="606" mass="66654" precursor="true">MVLCGFYVAVALTAALPMAMNQADPDLWGHVQFGRELLRDGTLPRTATWTFTAAGHRWINHEILSELAMAWSVEQFGPAGLLWGKFGLSLILIGLIMAAAIRRGVHPVLTALAVLLVAVNVEAHWHFRPQIAGYTLFAVLIAWIDAVFANAPVDVSQVWRSARARWGRLRSQPVADDQAPTSLPTSPRGTWTLWLSPLLFCLWANSHGSFVAGLAVFIAYLATRSVGLLLIHGWKAVPGVLQLAGIALASAAGTLANPYGVDLHAWLFSALHIPRPEIQDWESVSLLSDEAAGLRLLMLIGAVGLWQTRRKRDVAELAVLAVVLWQAVSHIRHLPFLAMLFGFWIPVHLNSWLMPAGQALGARYRERPRARSVAVAGLAAWMGLVAISLGPQLTRLKVDRSRFPVAAMQYMREAGLYGNVLVTFNWAQYAIGCFARQAEETAGAHRSQVAVDGRFRTCYPQEVIDIYFDFLFGADSTHPRHRSTLSGPVDPARALSWSEPDLLIVSRRQRPPLRTIHAHANNWVLVYQDELSQIWGRKDRYGDSASPHYLPPTSRRVCDVVQSGWAAWPATSSAGPARDLAKNRPVGASFGEAAATSRSSSESVWK</sequence>
<protein>
    <recommendedName>
        <fullName evidence="5">Glycosyltransferase RgtA/B/C/D-like domain-containing protein</fullName>
    </recommendedName>
</protein>
<feature type="transmembrane region" description="Helical" evidence="1">
    <location>
        <begin position="81"/>
        <end position="101"/>
    </location>
</feature>
<keyword evidence="1" id="KW-1133">Transmembrane helix</keyword>
<keyword evidence="4" id="KW-1185">Reference proteome</keyword>
<feature type="transmembrane region" description="Helical" evidence="1">
    <location>
        <begin position="198"/>
        <end position="222"/>
    </location>
</feature>
<feature type="transmembrane region" description="Helical" evidence="1">
    <location>
        <begin position="108"/>
        <end position="125"/>
    </location>
</feature>
<dbReference type="KEGG" id="mri:Mal4_00990"/>